<dbReference type="Proteomes" id="UP000789396">
    <property type="component" value="Unassembled WGS sequence"/>
</dbReference>
<dbReference type="PANTHER" id="PTHR10270">
    <property type="entry name" value="SOX TRANSCRIPTION FACTOR"/>
    <property type="match status" value="1"/>
</dbReference>
<dbReference type="InterPro" id="IPR050140">
    <property type="entry name" value="SRY-related_HMG-box_TF-like"/>
</dbReference>
<dbReference type="GO" id="GO:0030154">
    <property type="term" value="P:cell differentiation"/>
    <property type="evidence" value="ECO:0007669"/>
    <property type="project" value="TreeGrafter"/>
</dbReference>
<keyword evidence="3" id="KW-0539">Nucleus</keyword>
<dbReference type="SMART" id="SM00398">
    <property type="entry name" value="HMG"/>
    <property type="match status" value="1"/>
</dbReference>
<dbReference type="OrthoDB" id="6247875at2759"/>
<name>A0A9N9E028_9GLOM</name>
<feature type="domain" description="HMG box" evidence="4">
    <location>
        <begin position="69"/>
        <end position="141"/>
    </location>
</feature>
<reference evidence="5" key="1">
    <citation type="submission" date="2021-06" db="EMBL/GenBank/DDBJ databases">
        <authorList>
            <person name="Kallberg Y."/>
            <person name="Tangrot J."/>
            <person name="Rosling A."/>
        </authorList>
    </citation>
    <scope>NUCLEOTIDE SEQUENCE</scope>
    <source>
        <strain evidence="5">IN212</strain>
    </source>
</reference>
<dbReference type="SUPFAM" id="SSF47095">
    <property type="entry name" value="HMG-box"/>
    <property type="match status" value="1"/>
</dbReference>
<dbReference type="Gene3D" id="1.10.30.10">
    <property type="entry name" value="High mobility group box domain"/>
    <property type="match status" value="1"/>
</dbReference>
<dbReference type="PROSITE" id="PS50118">
    <property type="entry name" value="HMG_BOX_2"/>
    <property type="match status" value="1"/>
</dbReference>
<dbReference type="InterPro" id="IPR036910">
    <property type="entry name" value="HMG_box_dom_sf"/>
</dbReference>
<keyword evidence="1 3" id="KW-0238">DNA-binding</keyword>
<keyword evidence="2" id="KW-0804">Transcription</keyword>
<accession>A0A9N9E028</accession>
<proteinExistence type="predicted"/>
<dbReference type="PANTHER" id="PTHR10270:SF161">
    <property type="entry name" value="SEX-DETERMINING REGION Y PROTEIN"/>
    <property type="match status" value="1"/>
</dbReference>
<comment type="caution">
    <text evidence="5">The sequence shown here is derived from an EMBL/GenBank/DDBJ whole genome shotgun (WGS) entry which is preliminary data.</text>
</comment>
<organism evidence="5 6">
    <name type="scientific">Racocetra fulgida</name>
    <dbReference type="NCBI Taxonomy" id="60492"/>
    <lineage>
        <taxon>Eukaryota</taxon>
        <taxon>Fungi</taxon>
        <taxon>Fungi incertae sedis</taxon>
        <taxon>Mucoromycota</taxon>
        <taxon>Glomeromycotina</taxon>
        <taxon>Glomeromycetes</taxon>
        <taxon>Diversisporales</taxon>
        <taxon>Gigasporaceae</taxon>
        <taxon>Racocetra</taxon>
    </lineage>
</organism>
<dbReference type="Pfam" id="PF00505">
    <property type="entry name" value="HMG_box"/>
    <property type="match status" value="1"/>
</dbReference>
<gene>
    <name evidence="5" type="ORF">RFULGI_LOCUS8608</name>
</gene>
<dbReference type="CDD" id="cd01389">
    <property type="entry name" value="HMG-box_ROX1-like"/>
    <property type="match status" value="1"/>
</dbReference>
<dbReference type="AlphaFoldDB" id="A0A9N9E028"/>
<sequence>MSQRIRIKDVPVFTPFPQTNIHFPDESLVNKIIGSIDSAVLSKIKQHVYLEIKDLIAPRPKKNRNRQKIPRPQNPFVIFRRNAQAKMEASLESEMKESMLTLVSKTAGEDWKKANAEVKSVFNYLATLAKKVHEKTYPDYVYKPRKKANSPIPELQSFQDDSDSSSYTSYTNNYSSIHTSPNEKNHGVWVDSQIFPYALLPSKHLPSICSLIDSISENTLATTILPCSPTFTCLKSPDKQPNYKSEISSSVFRSSITLPSPDMSNSYHALPPLEVDISNYTTHNYDRNLLTALSF</sequence>
<dbReference type="InterPro" id="IPR009071">
    <property type="entry name" value="HMG_box_dom"/>
</dbReference>
<evidence type="ECO:0000313" key="5">
    <source>
        <dbReference type="EMBL" id="CAG8654619.1"/>
    </source>
</evidence>
<dbReference type="GO" id="GO:0000978">
    <property type="term" value="F:RNA polymerase II cis-regulatory region sequence-specific DNA binding"/>
    <property type="evidence" value="ECO:0007669"/>
    <property type="project" value="TreeGrafter"/>
</dbReference>
<protein>
    <submittedName>
        <fullName evidence="5">8557_t:CDS:1</fullName>
    </submittedName>
</protein>
<evidence type="ECO:0000313" key="6">
    <source>
        <dbReference type="Proteomes" id="UP000789396"/>
    </source>
</evidence>
<dbReference type="GO" id="GO:0005634">
    <property type="term" value="C:nucleus"/>
    <property type="evidence" value="ECO:0007669"/>
    <property type="project" value="UniProtKB-UniRule"/>
</dbReference>
<evidence type="ECO:0000259" key="4">
    <source>
        <dbReference type="PROSITE" id="PS50118"/>
    </source>
</evidence>
<evidence type="ECO:0000256" key="1">
    <source>
        <dbReference type="ARBA" id="ARBA00023125"/>
    </source>
</evidence>
<dbReference type="EMBL" id="CAJVPZ010014086">
    <property type="protein sequence ID" value="CAG8654619.1"/>
    <property type="molecule type" value="Genomic_DNA"/>
</dbReference>
<feature type="DNA-binding region" description="HMG box" evidence="3">
    <location>
        <begin position="69"/>
        <end position="141"/>
    </location>
</feature>
<dbReference type="GO" id="GO:0001228">
    <property type="term" value="F:DNA-binding transcription activator activity, RNA polymerase II-specific"/>
    <property type="evidence" value="ECO:0007669"/>
    <property type="project" value="TreeGrafter"/>
</dbReference>
<evidence type="ECO:0000256" key="3">
    <source>
        <dbReference type="PROSITE-ProRule" id="PRU00267"/>
    </source>
</evidence>
<evidence type="ECO:0000256" key="2">
    <source>
        <dbReference type="ARBA" id="ARBA00023163"/>
    </source>
</evidence>
<keyword evidence="6" id="KW-1185">Reference proteome</keyword>